<feature type="domain" description="Polyvalent protein metallopeptidase" evidence="2">
    <location>
        <begin position="162"/>
        <end position="285"/>
    </location>
</feature>
<feature type="domain" description="N-terminal" evidence="1">
    <location>
        <begin position="3"/>
        <end position="127"/>
    </location>
</feature>
<dbReference type="Pfam" id="PF08401">
    <property type="entry name" value="ArdcN"/>
    <property type="match status" value="1"/>
</dbReference>
<evidence type="ECO:0000259" key="2">
    <source>
        <dbReference type="Pfam" id="PF18818"/>
    </source>
</evidence>
<dbReference type="OrthoDB" id="9792687at2"/>
<dbReference type="RefSeq" id="WP_092433826.1">
    <property type="nucleotide sequence ID" value="NZ_FOXM01000016.1"/>
</dbReference>
<gene>
    <name evidence="3" type="ORF">SAMN05216229_11680</name>
</gene>
<dbReference type="AlphaFoldDB" id="A0A1I5XIA2"/>
<name>A0A1I5XIA2_9GAMM</name>
<reference evidence="4" key="1">
    <citation type="submission" date="2016-10" db="EMBL/GenBank/DDBJ databases">
        <authorList>
            <person name="Varghese N."/>
            <person name="Submissions S."/>
        </authorList>
    </citation>
    <scope>NUCLEOTIDE SEQUENCE [LARGE SCALE GENOMIC DNA]</scope>
    <source>
        <strain evidence="4">JCM 18195</strain>
    </source>
</reference>
<dbReference type="InterPro" id="IPR013610">
    <property type="entry name" value="ArdC_N"/>
</dbReference>
<proteinExistence type="predicted"/>
<sequence>MTDIYQNVTNKIVAALDQGVIPWIKPWSPARGSTYPPFPINAITGRPYRGVNIPLLWAEAQLQGFSQDRWLTFNQARSAGGHIRKGEHSTLAVLYKTLEREAKDEHGNPILDEAGNPEMAQVAWLKANFLFNIEQTEGLEGLYETEAEDSPPTDEFDPNLYAEQLLQRSGARIVHRPADQAFYNPSQDLIQLPERKQFASESGYYATALHELTHWTGHASRLKRHQTFAPSPFGVDAYAFEELVAEMGTAFLCARAGIQGELRHEGYINSWLKALKSDKKFLFLAGGFAREASEYLINLAEDHPLAT</sequence>
<dbReference type="EMBL" id="FOXM01000016">
    <property type="protein sequence ID" value="SFQ31526.1"/>
    <property type="molecule type" value="Genomic_DNA"/>
</dbReference>
<dbReference type="PIRSF" id="PIRSF037112">
    <property type="entry name" value="Antirestriction_ArdC"/>
    <property type="match status" value="1"/>
</dbReference>
<dbReference type="InterPro" id="IPR017113">
    <property type="entry name" value="Antirestriction_ArdC"/>
</dbReference>
<keyword evidence="4" id="KW-1185">Reference proteome</keyword>
<dbReference type="Proteomes" id="UP000243084">
    <property type="component" value="Unassembled WGS sequence"/>
</dbReference>
<accession>A0A1I5XIA2</accession>
<dbReference type="GO" id="GO:0003697">
    <property type="term" value="F:single-stranded DNA binding"/>
    <property type="evidence" value="ECO:0007669"/>
    <property type="project" value="InterPro"/>
</dbReference>
<evidence type="ECO:0000259" key="1">
    <source>
        <dbReference type="Pfam" id="PF08401"/>
    </source>
</evidence>
<dbReference type="InterPro" id="IPR041459">
    <property type="entry name" value="MPTase-PolyVal"/>
</dbReference>
<evidence type="ECO:0000313" key="3">
    <source>
        <dbReference type="EMBL" id="SFQ31526.1"/>
    </source>
</evidence>
<protein>
    <submittedName>
        <fullName evidence="3">Antirestriction protein ArdC</fullName>
    </submittedName>
</protein>
<dbReference type="Pfam" id="PF18818">
    <property type="entry name" value="MPTase-PolyVal"/>
    <property type="match status" value="1"/>
</dbReference>
<evidence type="ECO:0000313" key="4">
    <source>
        <dbReference type="Proteomes" id="UP000243084"/>
    </source>
</evidence>
<organism evidence="3 4">
    <name type="scientific">Geopseudomonas sagittaria</name>
    <dbReference type="NCBI Taxonomy" id="1135990"/>
    <lineage>
        <taxon>Bacteria</taxon>
        <taxon>Pseudomonadati</taxon>
        <taxon>Pseudomonadota</taxon>
        <taxon>Gammaproteobacteria</taxon>
        <taxon>Pseudomonadales</taxon>
        <taxon>Pseudomonadaceae</taxon>
        <taxon>Geopseudomonas</taxon>
    </lineage>
</organism>